<gene>
    <name evidence="6" type="ORF">SAMN05421788_1176</name>
</gene>
<keyword evidence="4" id="KW-0677">Repeat</keyword>
<dbReference type="NCBIfam" id="TIGR01720">
    <property type="entry name" value="NRPS-para261"/>
    <property type="match status" value="1"/>
</dbReference>
<dbReference type="NCBIfam" id="TIGR01733">
    <property type="entry name" value="AA-adenyl-dom"/>
    <property type="match status" value="2"/>
</dbReference>
<dbReference type="InterPro" id="IPR009081">
    <property type="entry name" value="PP-bd_ACP"/>
</dbReference>
<dbReference type="GO" id="GO:0044550">
    <property type="term" value="P:secondary metabolite biosynthetic process"/>
    <property type="evidence" value="ECO:0007669"/>
    <property type="project" value="TreeGrafter"/>
</dbReference>
<dbReference type="PROSITE" id="PS50075">
    <property type="entry name" value="CARRIER"/>
    <property type="match status" value="3"/>
</dbReference>
<dbReference type="Pfam" id="PF00668">
    <property type="entry name" value="Condensation"/>
    <property type="match status" value="3"/>
</dbReference>
<dbReference type="InterPro" id="IPR006162">
    <property type="entry name" value="Ppantetheine_attach_site"/>
</dbReference>
<dbReference type="InterPro" id="IPR001242">
    <property type="entry name" value="Condensation_dom"/>
</dbReference>
<sequence length="3252" mass="365251">MLCLPDILLYPKQKDNGIYFIVNGNEYSFVSYAHLLHKALVLLNGFYHAGVVAGDEMILVEEDSEGLLVAFWACILGKIVPVPVSAGVKDGHKLKLYSIWNELRRPYIYTRQAYLDKWVLYAAENGLEFRHYKPEHRFYHSQDECVLAPVNIADLPEVSPSDLAFIQYSSGSTGTPKGVMLSHANLICNLSDITERTQIKQQDEVLSWIPLTHDLGMIAFHLSSSYAGCNQYIMPTALFIRRPLLWMELADKFKATISYSPNFGYQYFLDALSRSDQFNWNLASLRTIVNGAEPILADVCRRFTYTLAVYGLPEHVISPSYGLAEASVGVSGYLPGVPLKEYFIPRPALQRYRSLGELRTTAQPGDVSFICVGTGSEQCHFRICGEQDEVLPPATIGHVQIKGGNVTSGYYNSSLNADLFTEDGWLRTGDLGFVNEWYELVITGREKNMIILQGQNYYSHDIEKLLFGIDDISLGKVVACADAGKGNEKELFIVFVLYKKPLSKFVEVIKAINARLTEQLGLAPDMIIPVKEIPKTTSGKVQHHELIDGYRRGYFADELAELGTLYDTRSRLTELWKSVFRNEEVAPSVDFFAAGGNSMLAIQLLSQIAIHFNRHITVKQLFENASVDKLEKLLLQPDEGGWMSKIPAATVRPYYPLSHQQLRVWTMEQVAGTGTMHHIYKAFRFNTVLLNTHWLQEAVHRLVKRHEVLRTLIGEWDGEPGQTVLPAEKLRFFFRHAVEEGRMEAEVLSTIRAPFNLEEESAFAVHLFVDNNGNGVLLFLMHHIIGDGWSAQVILSDLQHIYNALASDSEDQLPLLKLHYKDYASWQRNAVQEQMYAQQQQLFWQQQLQQLPPRLQLPSLPVGKEQVGYAGRSVKHVLPASLAHQIIQVAGQQQVSVFTVLLAITKVLFYKYSGLDDILVGTTVSGRNNAELQHQVGLYINTVPLRTRLQVMEGFLPLLHSLRDTLTGILDHQEYPFDMILEALQEQAGANVQQPLFDVLVEFQAFDHEAAEVVLHNATLSPWEIHNGTALAHLDMEFVQSGDVLFIRCGYNTAVYSEEHIARMLAAFEQLAGGLLNAPANSLSSFSVMTKADHLWLEEMNNSAKSFPLHQPADLLLEAVVRQYADKTALVSGGRTVSYRQLDNTATILCDLLTTIGQVAGYQVTGILMDRSVELVAAIYGGWKAGWAYVPLHPDLPGERMDFMVQDAAVSVLVTEGKYLYLAEEMVKRGVVKHVIVSYTPGVFSWHTTVPATVMVTRAALPANRREELAYIIYTSGSTGKPKGAMVEQQGMVNHLFAKIDLLGLNDNSVVAQNASQSFDISVWQFFAALLVGGTVVVYDQEVILDVPAFISRLEQDKVTVLEVVPSYLSVMLDEMELQPGQSYLCRLLWLVVTGETVKQRLLARWFLLFRVPVVNAYGPTEVSDDITHFVMHQAPEQLIVPIGRVVPNLKIYIVDAGGGLCPRGVSGEIWVSGVGVGKGYINNPVKTQDVFIVDPFCGQPDVRLYKTGDIGRYLPDGNIEFLGRIDQQVKIRGNRIELEEIEAHLVQFPDVKEAAVLVKENGGEQALAAFITWAGATAADIPAIRGWLSRILPEYMIPEQWLVLEHLPLNANGKTDRQQLAALTPAGITNGQVIAPQTATEKVLADIWKQLLQKETVGVNSHFFLTGGQSLKATQLVSQVYRLLKTKISVKNVFEYPELGSLAAYIDRTEHQQFVPIHPVVKNEAGYYPASNAQRRLWLIDQMEDELVAYNSYAAFELNGNLNIPALRNAIEQVVDKYEILRTTFEVADGVLMQRVHGSGDLPVQLEVVDGTNGTYNRETITALLQKRAYAAMDLQNGPLFQATVYLLPDDTSYFFCVMHHIICDGWSNNLLIREVFRNYHAFGQQPEKQHNSTVLPVQYKDFAFWQQQQLVSDEYAAHKQYWQQVFEEEVPVLAMPYSKERPAVKTYKGQTIRHCFSAQKLALLNRLAQKADASLFMVLNALVNVLLYKYTGQRDIVIGTVTSGRNHPDLDEQIGYFLDTVCLRNTIEPEKNLVQWLQVVKQRTLEAFDHQAYPFDLLVNDLHVQREMSRNPLFDIAIVLQNFDEDESSLFKGQLSELQVNTLPLVVEHSLFDIELEFAEQEGALWLYLNYNTNLFEERRMQNLAGHIDLLLEQLERDPEMPVGKLSLLTEAEQQAYHQRFTVEAYPLEQTYFHCMERFAVETPDKTAVVYNDRKLSYGSLNALVNQLARVLNRRAALRSEELVGVFMRRSEIMAAAILAIWKSGAAYVPLERKLPDNRIISILEEAGVKHVVAERECVTETIAEAMKDICVFHYIDELLEEAKVEPTDNYVVPMEVDALAFVLFTSGSTGKPKGAMLEHAGKMNHAYNSVEVFNMNADMKLIQSASHGFDISVWQFFNAFTAGGTTVIYEDALVNDPEAFLTRLLHDKATHLLLVPSYLALLLDIIEADPARYPLSLQFLDSCGEILKPSLVKRWFALFPHIPIVNDYGPTEVSDTVTFYTLYSAEGLKEKVPVGYTLHNMCSYVTDENMNLVPDGIAGELCLAGVGVGRGYLKDTEKTAVSFMTDPFTNRPQRLYKSGDRAIFNEKGILELGGRKDHQVKVNGHRIELGEIEARITQLSSVKGAVVLDKEDEAGKKYLAAYVVPQEMSEVSYSEIKEAIARELPGYMVPHRYHFMEAIPVTVNGKADRRALGAIALQQQEAGEAEAPATREQEVLATAWQQVFQKPVVHLNENFYQAGGDSITAIQLASHISRQGYKAEIRDIMRYPSIKELAPYLRPVTQLAWQEPVIGQVPLTSVQKDFFASDKANKNHYHQSALLYAAAGLKPAAIAAVWHKLQEWHDALRITFTLKDGEVTQYNRPETEWASVEWFEVSAETEVMAFMEEKALELAAAIRLTEGSLARVAVFNTAQGAYLLLIIHHLVIDGVSWRILLEDVTVLYEQALKEEPLVLPAKTDGFKRWSEQLQVYASGEVLAAETEYWKKVYAGICELTLDYENAQPGSINSLRHYRVALTEEDTRLLLTVAPQAFNTDMNDLLLAALTLATQQQFAVGAVSVMLESHGRAELEPGLSVDRTLGWFTSVYPVVLSVDVNQDTGRQIRIVKELLHQVPHKGIGYGLLKHLPDGELKERVRPSILFNYLGQTDEATAGNAFEWLGHMPGCEEDVDNQGEYPVEITGIVNKGRLSLTAFYYPSMFTDATLQQWMNAYVLYLQQLIHYCAAQSGTRLTPSDFAYTSLSLEELEDLNNLLS</sequence>
<evidence type="ECO:0000256" key="3">
    <source>
        <dbReference type="ARBA" id="ARBA00022553"/>
    </source>
</evidence>
<keyword evidence="3" id="KW-0597">Phosphoprotein</keyword>
<keyword evidence="7" id="KW-1185">Reference proteome</keyword>
<dbReference type="InterPro" id="IPR023213">
    <property type="entry name" value="CAT-like_dom_sf"/>
</dbReference>
<dbReference type="SUPFAM" id="SSF52777">
    <property type="entry name" value="CoA-dependent acyltransferases"/>
    <property type="match status" value="6"/>
</dbReference>
<dbReference type="Gene3D" id="3.30.559.10">
    <property type="entry name" value="Chloramphenicol acetyltransferase-like domain"/>
    <property type="match status" value="3"/>
</dbReference>
<dbReference type="GO" id="GO:0031177">
    <property type="term" value="F:phosphopantetheine binding"/>
    <property type="evidence" value="ECO:0007669"/>
    <property type="project" value="TreeGrafter"/>
</dbReference>
<dbReference type="Pfam" id="PF00550">
    <property type="entry name" value="PP-binding"/>
    <property type="match status" value="3"/>
</dbReference>
<evidence type="ECO:0000256" key="2">
    <source>
        <dbReference type="ARBA" id="ARBA00022450"/>
    </source>
</evidence>
<dbReference type="Gene3D" id="3.40.50.980">
    <property type="match status" value="2"/>
</dbReference>
<evidence type="ECO:0000313" key="7">
    <source>
        <dbReference type="Proteomes" id="UP000186917"/>
    </source>
</evidence>
<feature type="domain" description="Carrier" evidence="5">
    <location>
        <begin position="563"/>
        <end position="638"/>
    </location>
</feature>
<dbReference type="InterPro" id="IPR036736">
    <property type="entry name" value="ACP-like_sf"/>
</dbReference>
<dbReference type="GO" id="GO:0043041">
    <property type="term" value="P:amino acid activation for nonribosomal peptide biosynthetic process"/>
    <property type="evidence" value="ECO:0007669"/>
    <property type="project" value="TreeGrafter"/>
</dbReference>
<dbReference type="Proteomes" id="UP000186917">
    <property type="component" value="Unassembled WGS sequence"/>
</dbReference>
<dbReference type="STRING" id="477680.SAMN05421788_1176"/>
<protein>
    <submittedName>
        <fullName evidence="6">Surfactin family lipopeptide synthetase A/fengycin family lipopeptide synthetase B/lichenysin synthetase A</fullName>
    </submittedName>
</protein>
<evidence type="ECO:0000313" key="6">
    <source>
        <dbReference type="EMBL" id="SIT34510.1"/>
    </source>
</evidence>
<dbReference type="Gene3D" id="1.10.1200.10">
    <property type="entry name" value="ACP-like"/>
    <property type="match status" value="3"/>
</dbReference>
<dbReference type="CDD" id="cd19531">
    <property type="entry name" value="LCL_NRPS-like"/>
    <property type="match status" value="1"/>
</dbReference>
<name>A0A1N7RH86_9BACT</name>
<dbReference type="GO" id="GO:0003824">
    <property type="term" value="F:catalytic activity"/>
    <property type="evidence" value="ECO:0007669"/>
    <property type="project" value="InterPro"/>
</dbReference>
<dbReference type="Gene3D" id="3.40.50.12780">
    <property type="entry name" value="N-terminal domain of ligase-like"/>
    <property type="match status" value="2"/>
</dbReference>
<dbReference type="PROSITE" id="PS00455">
    <property type="entry name" value="AMP_BINDING"/>
    <property type="match status" value="3"/>
</dbReference>
<dbReference type="SUPFAM" id="SSF56801">
    <property type="entry name" value="Acetyl-CoA synthetase-like"/>
    <property type="match status" value="3"/>
</dbReference>
<evidence type="ECO:0000259" key="5">
    <source>
        <dbReference type="PROSITE" id="PS50075"/>
    </source>
</evidence>
<dbReference type="PANTHER" id="PTHR45527:SF1">
    <property type="entry name" value="FATTY ACID SYNTHASE"/>
    <property type="match status" value="1"/>
</dbReference>
<dbReference type="Pfam" id="PF00501">
    <property type="entry name" value="AMP-binding"/>
    <property type="match status" value="3"/>
</dbReference>
<evidence type="ECO:0000256" key="1">
    <source>
        <dbReference type="ARBA" id="ARBA00001957"/>
    </source>
</evidence>
<dbReference type="Gene3D" id="3.30.300.30">
    <property type="match status" value="3"/>
</dbReference>
<dbReference type="CDD" id="cd05930">
    <property type="entry name" value="A_NRPS"/>
    <property type="match status" value="2"/>
</dbReference>
<keyword evidence="2" id="KW-0596">Phosphopantetheine</keyword>
<proteinExistence type="predicted"/>
<dbReference type="InterPro" id="IPR042099">
    <property type="entry name" value="ANL_N_sf"/>
</dbReference>
<reference evidence="7" key="1">
    <citation type="submission" date="2017-01" db="EMBL/GenBank/DDBJ databases">
        <authorList>
            <person name="Varghese N."/>
            <person name="Submissions S."/>
        </authorList>
    </citation>
    <scope>NUCLEOTIDE SEQUENCE [LARGE SCALE GENOMIC DNA]</scope>
    <source>
        <strain evidence="7">DSM 21054</strain>
    </source>
</reference>
<dbReference type="InterPro" id="IPR010071">
    <property type="entry name" value="AA_adenyl_dom"/>
</dbReference>
<dbReference type="PANTHER" id="PTHR45527">
    <property type="entry name" value="NONRIBOSOMAL PEPTIDE SYNTHETASE"/>
    <property type="match status" value="1"/>
</dbReference>
<accession>A0A1N7RH86</accession>
<dbReference type="InterPro" id="IPR000873">
    <property type="entry name" value="AMP-dep_synth/lig_dom"/>
</dbReference>
<dbReference type="NCBIfam" id="NF003417">
    <property type="entry name" value="PRK04813.1"/>
    <property type="match status" value="4"/>
</dbReference>
<dbReference type="InterPro" id="IPR025110">
    <property type="entry name" value="AMP-bd_C"/>
</dbReference>
<dbReference type="EMBL" id="FTOR01000017">
    <property type="protein sequence ID" value="SIT34510.1"/>
    <property type="molecule type" value="Genomic_DNA"/>
</dbReference>
<dbReference type="Gene3D" id="3.30.559.30">
    <property type="entry name" value="Nonribosomal peptide synthetase, condensation domain"/>
    <property type="match status" value="3"/>
</dbReference>
<comment type="cofactor">
    <cofactor evidence="1">
        <name>pantetheine 4'-phosphate</name>
        <dbReference type="ChEBI" id="CHEBI:47942"/>
    </cofactor>
</comment>
<evidence type="ECO:0000256" key="4">
    <source>
        <dbReference type="ARBA" id="ARBA00022737"/>
    </source>
</evidence>
<feature type="domain" description="Carrier" evidence="5">
    <location>
        <begin position="1636"/>
        <end position="1711"/>
    </location>
</feature>
<dbReference type="InterPro" id="IPR010060">
    <property type="entry name" value="NRPS_synth"/>
</dbReference>
<dbReference type="InterPro" id="IPR045851">
    <property type="entry name" value="AMP-bd_C_sf"/>
</dbReference>
<dbReference type="PROSITE" id="PS00012">
    <property type="entry name" value="PHOSPHOPANTETHEINE"/>
    <property type="match status" value="2"/>
</dbReference>
<dbReference type="InterPro" id="IPR020845">
    <property type="entry name" value="AMP-binding_CS"/>
</dbReference>
<dbReference type="FunFam" id="3.30.300.30:FF:000015">
    <property type="entry name" value="Nonribosomal peptide synthase SidD"/>
    <property type="match status" value="2"/>
</dbReference>
<organism evidence="6 7">
    <name type="scientific">Filimonas lacunae</name>
    <dbReference type="NCBI Taxonomy" id="477680"/>
    <lineage>
        <taxon>Bacteria</taxon>
        <taxon>Pseudomonadati</taxon>
        <taxon>Bacteroidota</taxon>
        <taxon>Chitinophagia</taxon>
        <taxon>Chitinophagales</taxon>
        <taxon>Chitinophagaceae</taxon>
        <taxon>Filimonas</taxon>
    </lineage>
</organism>
<dbReference type="Pfam" id="PF13193">
    <property type="entry name" value="AMP-binding_C"/>
    <property type="match status" value="2"/>
</dbReference>
<dbReference type="GO" id="GO:0005737">
    <property type="term" value="C:cytoplasm"/>
    <property type="evidence" value="ECO:0007669"/>
    <property type="project" value="TreeGrafter"/>
</dbReference>
<feature type="domain" description="Carrier" evidence="5">
    <location>
        <begin position="2710"/>
        <end position="2784"/>
    </location>
</feature>
<dbReference type="SUPFAM" id="SSF47336">
    <property type="entry name" value="ACP-like"/>
    <property type="match status" value="3"/>
</dbReference>
<dbReference type="Gene3D" id="2.30.38.10">
    <property type="entry name" value="Luciferase, Domain 3"/>
    <property type="match status" value="1"/>
</dbReference>